<dbReference type="AlphaFoldDB" id="A0A495JLJ0"/>
<protein>
    <submittedName>
        <fullName evidence="1">Uncharacterized protein</fullName>
    </submittedName>
</protein>
<comment type="caution">
    <text evidence="1">The sequence shown here is derived from an EMBL/GenBank/DDBJ whole genome shotgun (WGS) entry which is preliminary data.</text>
</comment>
<dbReference type="OrthoDB" id="4106032at2"/>
<name>A0A495JLJ0_9ACTN</name>
<keyword evidence="2" id="KW-1185">Reference proteome</keyword>
<dbReference type="Proteomes" id="UP000277671">
    <property type="component" value="Unassembled WGS sequence"/>
</dbReference>
<dbReference type="EMBL" id="RBKT01000001">
    <property type="protein sequence ID" value="RKR89711.1"/>
    <property type="molecule type" value="Genomic_DNA"/>
</dbReference>
<accession>A0A495JLJ0</accession>
<gene>
    <name evidence="1" type="ORF">BDK92_4067</name>
</gene>
<reference evidence="1 2" key="1">
    <citation type="submission" date="2018-10" db="EMBL/GenBank/DDBJ databases">
        <title>Sequencing the genomes of 1000 actinobacteria strains.</title>
        <authorList>
            <person name="Klenk H.-P."/>
        </authorList>
    </citation>
    <scope>NUCLEOTIDE SEQUENCE [LARGE SCALE GENOMIC DNA]</scope>
    <source>
        <strain evidence="1 2">DSM 45175</strain>
    </source>
</reference>
<organism evidence="1 2">
    <name type="scientific">Micromonospora pisi</name>
    <dbReference type="NCBI Taxonomy" id="589240"/>
    <lineage>
        <taxon>Bacteria</taxon>
        <taxon>Bacillati</taxon>
        <taxon>Actinomycetota</taxon>
        <taxon>Actinomycetes</taxon>
        <taxon>Micromonosporales</taxon>
        <taxon>Micromonosporaceae</taxon>
        <taxon>Micromonospora</taxon>
    </lineage>
</organism>
<dbReference type="RefSeq" id="WP_121158124.1">
    <property type="nucleotide sequence ID" value="NZ_RBKT01000001.1"/>
</dbReference>
<evidence type="ECO:0000313" key="2">
    <source>
        <dbReference type="Proteomes" id="UP000277671"/>
    </source>
</evidence>
<sequence>MAKDYTIHIEPVVRPLLEPAERLLAVTPLIKDPGATEDVSVSDELKNLLDPTILLGLGSHPGELLQRATFGRAVVGAPGSGGRVLFEAVDRLTSPTLVVTDSRLLVVELEMVERPGRSWTDRWFGPVEQVARLVHAVFRAAIVGAVEAPAGVLRRGRFLVVFADRSACALVGGPPKLGLAAAAAIGIPRPPVDAPGEEQA</sequence>
<evidence type="ECO:0000313" key="1">
    <source>
        <dbReference type="EMBL" id="RKR89711.1"/>
    </source>
</evidence>
<proteinExistence type="predicted"/>